<dbReference type="InterPro" id="IPR011604">
    <property type="entry name" value="PDDEXK-like_dom_sf"/>
</dbReference>
<dbReference type="InterPro" id="IPR011011">
    <property type="entry name" value="Znf_FYVE_PHD"/>
</dbReference>
<proteinExistence type="predicted"/>
<name>A0AAN8JJS0_PATCE</name>
<accession>A0AAN8JJS0</accession>
<dbReference type="Proteomes" id="UP001347796">
    <property type="component" value="Unassembled WGS sequence"/>
</dbReference>
<keyword evidence="1" id="KW-0479">Metal-binding</keyword>
<gene>
    <name evidence="6" type="ORF">SNE40_014242</name>
</gene>
<evidence type="ECO:0000313" key="6">
    <source>
        <dbReference type="EMBL" id="KAK6175864.1"/>
    </source>
</evidence>
<evidence type="ECO:0000256" key="3">
    <source>
        <dbReference type="ARBA" id="ARBA00022833"/>
    </source>
</evidence>
<dbReference type="InterPro" id="IPR001965">
    <property type="entry name" value="Znf_PHD"/>
</dbReference>
<dbReference type="PANTHER" id="PTHR47526">
    <property type="entry name" value="ATP-DEPENDENT DNA HELICASE"/>
    <property type="match status" value="1"/>
</dbReference>
<keyword evidence="7" id="KW-1185">Reference proteome</keyword>
<dbReference type="SUPFAM" id="SSF57903">
    <property type="entry name" value="FYVE/PHD zinc finger"/>
    <property type="match status" value="1"/>
</dbReference>
<dbReference type="EMBL" id="JAZGQO010000010">
    <property type="protein sequence ID" value="KAK6175864.1"/>
    <property type="molecule type" value="Genomic_DNA"/>
</dbReference>
<dbReference type="GO" id="GO:0008270">
    <property type="term" value="F:zinc ion binding"/>
    <property type="evidence" value="ECO:0007669"/>
    <property type="project" value="UniProtKB-KW"/>
</dbReference>
<evidence type="ECO:0000256" key="4">
    <source>
        <dbReference type="PROSITE-ProRule" id="PRU00146"/>
    </source>
</evidence>
<evidence type="ECO:0000259" key="5">
    <source>
        <dbReference type="PROSITE" id="PS50016"/>
    </source>
</evidence>
<evidence type="ECO:0000313" key="7">
    <source>
        <dbReference type="Proteomes" id="UP001347796"/>
    </source>
</evidence>
<dbReference type="Gene3D" id="3.90.320.10">
    <property type="match status" value="1"/>
</dbReference>
<organism evidence="6 7">
    <name type="scientific">Patella caerulea</name>
    <name type="common">Rayed Mediterranean limpet</name>
    <dbReference type="NCBI Taxonomy" id="87958"/>
    <lineage>
        <taxon>Eukaryota</taxon>
        <taxon>Metazoa</taxon>
        <taxon>Spiralia</taxon>
        <taxon>Lophotrochozoa</taxon>
        <taxon>Mollusca</taxon>
        <taxon>Gastropoda</taxon>
        <taxon>Patellogastropoda</taxon>
        <taxon>Patelloidea</taxon>
        <taxon>Patellidae</taxon>
        <taxon>Patella</taxon>
    </lineage>
</organism>
<feature type="domain" description="PHD-type" evidence="5">
    <location>
        <begin position="156"/>
        <end position="211"/>
    </location>
</feature>
<comment type="caution">
    <text evidence="6">The sequence shown here is derived from an EMBL/GenBank/DDBJ whole genome shotgun (WGS) entry which is preliminary data.</text>
</comment>
<evidence type="ECO:0000256" key="1">
    <source>
        <dbReference type="ARBA" id="ARBA00022723"/>
    </source>
</evidence>
<evidence type="ECO:0000256" key="2">
    <source>
        <dbReference type="ARBA" id="ARBA00022771"/>
    </source>
</evidence>
<dbReference type="SMART" id="SM00249">
    <property type="entry name" value="PHD"/>
    <property type="match status" value="1"/>
</dbReference>
<dbReference type="PROSITE" id="PS50016">
    <property type="entry name" value="ZF_PHD_2"/>
    <property type="match status" value="1"/>
</dbReference>
<dbReference type="AlphaFoldDB" id="A0AAN8JJS0"/>
<keyword evidence="2 4" id="KW-0863">Zinc-finger</keyword>
<dbReference type="InterPro" id="IPR019787">
    <property type="entry name" value="Znf_PHD-finger"/>
</dbReference>
<reference evidence="6 7" key="1">
    <citation type="submission" date="2024-01" db="EMBL/GenBank/DDBJ databases">
        <title>The genome of the rayed Mediterranean limpet Patella caerulea (Linnaeus, 1758).</title>
        <authorList>
            <person name="Anh-Thu Weber A."/>
            <person name="Halstead-Nussloch G."/>
        </authorList>
    </citation>
    <scope>NUCLEOTIDE SEQUENCE [LARGE SCALE GENOMIC DNA]</scope>
    <source>
        <strain evidence="6">AATW-2023a</strain>
        <tissue evidence="6">Whole specimen</tissue>
    </source>
</reference>
<dbReference type="InterPro" id="IPR013083">
    <property type="entry name" value="Znf_RING/FYVE/PHD"/>
</dbReference>
<keyword evidence="3" id="KW-0862">Zinc</keyword>
<dbReference type="PANTHER" id="PTHR47526:SF4">
    <property type="entry name" value="SWIM-TYPE DOMAIN-CONTAINING PROTEIN"/>
    <property type="match status" value="1"/>
</dbReference>
<sequence length="226" mass="26430">MCPYCIRKEKIRDGKDSCLKKVDGSLQLKHDHAYFYQIQTQLLVCNLDYCDFVIWTENDIFIERIEPDAEFWGVLLEKSSTFFESVILPELVIKYFSQDNKDLKNSERNKSKKNMMLTELKNYDVTKPKKNPPKIQPANPEFLSAENVSSDEENIDLYCICSGVPRKGNTRMVACDSTCCPNRPYEWFHFSCMKIKNEPMGKWYCPDCSENAALIKIRERKKKTTT</sequence>
<dbReference type="InterPro" id="IPR011335">
    <property type="entry name" value="Restrct_endonuc-II-like"/>
</dbReference>
<dbReference type="SUPFAM" id="SSF52980">
    <property type="entry name" value="Restriction endonuclease-like"/>
    <property type="match status" value="1"/>
</dbReference>
<protein>
    <recommendedName>
        <fullName evidence="5">PHD-type domain-containing protein</fullName>
    </recommendedName>
</protein>
<dbReference type="Gene3D" id="3.30.40.10">
    <property type="entry name" value="Zinc/RING finger domain, C3HC4 (zinc finger)"/>
    <property type="match status" value="1"/>
</dbReference>
<dbReference type="GO" id="GO:0006281">
    <property type="term" value="P:DNA repair"/>
    <property type="evidence" value="ECO:0007669"/>
    <property type="project" value="UniProtKB-ARBA"/>
</dbReference>